<comment type="caution">
    <text evidence="5">The sequence shown here is derived from an EMBL/GenBank/DDBJ whole genome shotgun (WGS) entry which is preliminary data.</text>
</comment>
<keyword evidence="2" id="KW-0479">Metal-binding</keyword>
<gene>
    <name evidence="5" type="ORF">THAOC_01579</name>
</gene>
<evidence type="ECO:0000313" key="5">
    <source>
        <dbReference type="EMBL" id="EJK76651.1"/>
    </source>
</evidence>
<keyword evidence="6" id="KW-1185">Reference proteome</keyword>
<dbReference type="InterPro" id="IPR050767">
    <property type="entry name" value="Sel1_AlgK"/>
</dbReference>
<dbReference type="SMART" id="SM00671">
    <property type="entry name" value="SEL1"/>
    <property type="match status" value="3"/>
</dbReference>
<evidence type="ECO:0000256" key="3">
    <source>
        <dbReference type="SAM" id="MobiDB-lite"/>
    </source>
</evidence>
<accession>K0TMZ0</accession>
<dbReference type="PANTHER" id="PTHR11102:SF160">
    <property type="entry name" value="ERAD-ASSOCIATED E3 UBIQUITIN-PROTEIN LIGASE COMPONENT HRD3"/>
    <property type="match status" value="1"/>
</dbReference>
<evidence type="ECO:0000259" key="4">
    <source>
        <dbReference type="PROSITE" id="PS50089"/>
    </source>
</evidence>
<dbReference type="Gene3D" id="3.30.40.10">
    <property type="entry name" value="Zinc/RING finger domain, C3HC4 (zinc finger)"/>
    <property type="match status" value="1"/>
</dbReference>
<feature type="region of interest" description="Disordered" evidence="3">
    <location>
        <begin position="1"/>
        <end position="80"/>
    </location>
</feature>
<feature type="domain" description="RING-type" evidence="4">
    <location>
        <begin position="125"/>
        <end position="171"/>
    </location>
</feature>
<keyword evidence="2" id="KW-0863">Zinc-finger</keyword>
<dbReference type="InterPro" id="IPR001841">
    <property type="entry name" value="Znf_RING"/>
</dbReference>
<dbReference type="InterPro" id="IPR013083">
    <property type="entry name" value="Znf_RING/FYVE/PHD"/>
</dbReference>
<reference evidence="5 6" key="1">
    <citation type="journal article" date="2012" name="Genome Biol.">
        <title>Genome and low-iron response of an oceanic diatom adapted to chronic iron limitation.</title>
        <authorList>
            <person name="Lommer M."/>
            <person name="Specht M."/>
            <person name="Roy A.S."/>
            <person name="Kraemer L."/>
            <person name="Andreson R."/>
            <person name="Gutowska M.A."/>
            <person name="Wolf J."/>
            <person name="Bergner S.V."/>
            <person name="Schilhabel M.B."/>
            <person name="Klostermeier U.C."/>
            <person name="Beiko R.G."/>
            <person name="Rosenstiel P."/>
            <person name="Hippler M."/>
            <person name="Laroche J."/>
        </authorList>
    </citation>
    <scope>NUCLEOTIDE SEQUENCE [LARGE SCALE GENOMIC DNA]</scope>
    <source>
        <strain evidence="5 6">CCMP1005</strain>
    </source>
</reference>
<dbReference type="Gene3D" id="1.25.40.10">
    <property type="entry name" value="Tetratricopeptide repeat domain"/>
    <property type="match status" value="1"/>
</dbReference>
<keyword evidence="2" id="KW-0862">Zinc</keyword>
<dbReference type="GO" id="GO:0005737">
    <property type="term" value="C:cytoplasm"/>
    <property type="evidence" value="ECO:0007669"/>
    <property type="project" value="UniProtKB-ARBA"/>
</dbReference>
<dbReference type="GO" id="GO:0008270">
    <property type="term" value="F:zinc ion binding"/>
    <property type="evidence" value="ECO:0007669"/>
    <property type="project" value="UniProtKB-KW"/>
</dbReference>
<dbReference type="InterPro" id="IPR006597">
    <property type="entry name" value="Sel1-like"/>
</dbReference>
<evidence type="ECO:0000313" key="6">
    <source>
        <dbReference type="Proteomes" id="UP000266841"/>
    </source>
</evidence>
<organism evidence="5 6">
    <name type="scientific">Thalassiosira oceanica</name>
    <name type="common">Marine diatom</name>
    <dbReference type="NCBI Taxonomy" id="159749"/>
    <lineage>
        <taxon>Eukaryota</taxon>
        <taxon>Sar</taxon>
        <taxon>Stramenopiles</taxon>
        <taxon>Ochrophyta</taxon>
        <taxon>Bacillariophyta</taxon>
        <taxon>Coscinodiscophyceae</taxon>
        <taxon>Thalassiosirophycidae</taxon>
        <taxon>Thalassiosirales</taxon>
        <taxon>Thalassiosiraceae</taxon>
        <taxon>Thalassiosira</taxon>
    </lineage>
</organism>
<dbReference type="SUPFAM" id="SSF81901">
    <property type="entry name" value="HCP-like"/>
    <property type="match status" value="1"/>
</dbReference>
<dbReference type="InterPro" id="IPR011990">
    <property type="entry name" value="TPR-like_helical_dom_sf"/>
</dbReference>
<dbReference type="AlphaFoldDB" id="K0TMZ0"/>
<evidence type="ECO:0000256" key="2">
    <source>
        <dbReference type="PROSITE-ProRule" id="PRU00175"/>
    </source>
</evidence>
<protein>
    <recommendedName>
        <fullName evidence="4">RING-type domain-containing protein</fullName>
    </recommendedName>
</protein>
<name>K0TMZ0_THAOC</name>
<dbReference type="Proteomes" id="UP000266841">
    <property type="component" value="Unassembled WGS sequence"/>
</dbReference>
<dbReference type="PROSITE" id="PS50089">
    <property type="entry name" value="ZF_RING_2"/>
    <property type="match status" value="1"/>
</dbReference>
<sequence length="352" mass="38764">MAALSSCGSYVPQDDEYGGVKRAFPRRAALPRMEPGGEERTPAQVLPSTVAEPTRNTIRGRNSPDSRLAHPVGAGVERGKTREEATRLGSHAVLNSPGVPAAGPPPVTEEELMNSGHELHESYTCLLCCLPIALPAPRHSKFAPCCMKMVCNGCILASRQNENGGACPFCRTPTPDSAAALLALVQKRADAKDPVAIELLASAYFDRCYGLQQDIHWAIELWTEAARLGDLGAHFKLGGFYYHGEGVEQDMARGIRLLQHSAIQGHPESRYSLGLYEYHNRNHELAAQHWMISTKMGSERSLNEIRKMFMEGHATKAQYAEALRVYQKALEDTKSPQREEAEAFFSKCMRSD</sequence>
<dbReference type="EMBL" id="AGNL01001890">
    <property type="protein sequence ID" value="EJK76651.1"/>
    <property type="molecule type" value="Genomic_DNA"/>
</dbReference>
<dbReference type="PANTHER" id="PTHR11102">
    <property type="entry name" value="SEL-1-LIKE PROTEIN"/>
    <property type="match status" value="1"/>
</dbReference>
<evidence type="ECO:0000256" key="1">
    <source>
        <dbReference type="ARBA" id="ARBA00038101"/>
    </source>
</evidence>
<proteinExistence type="inferred from homology"/>
<comment type="similarity">
    <text evidence="1">Belongs to the sel-1 family.</text>
</comment>